<dbReference type="Proteomes" id="UP001210925">
    <property type="component" value="Unassembled WGS sequence"/>
</dbReference>
<dbReference type="AlphaFoldDB" id="A0AAD5Y2S3"/>
<gene>
    <name evidence="1" type="ORF">HK103_002017</name>
</gene>
<protein>
    <submittedName>
        <fullName evidence="1">Uncharacterized protein</fullName>
    </submittedName>
</protein>
<dbReference type="Gene3D" id="3.80.10.10">
    <property type="entry name" value="Ribonuclease Inhibitor"/>
    <property type="match status" value="2"/>
</dbReference>
<organism evidence="1 2">
    <name type="scientific">Boothiomyces macroporosus</name>
    <dbReference type="NCBI Taxonomy" id="261099"/>
    <lineage>
        <taxon>Eukaryota</taxon>
        <taxon>Fungi</taxon>
        <taxon>Fungi incertae sedis</taxon>
        <taxon>Chytridiomycota</taxon>
        <taxon>Chytridiomycota incertae sedis</taxon>
        <taxon>Chytridiomycetes</taxon>
        <taxon>Rhizophydiales</taxon>
        <taxon>Terramycetaceae</taxon>
        <taxon>Boothiomyces</taxon>
    </lineage>
</organism>
<dbReference type="EMBL" id="JADGKB010000162">
    <property type="protein sequence ID" value="KAJ3251912.1"/>
    <property type="molecule type" value="Genomic_DNA"/>
</dbReference>
<name>A0AAD5Y2S3_9FUNG</name>
<dbReference type="SUPFAM" id="SSF52047">
    <property type="entry name" value="RNI-like"/>
    <property type="match status" value="1"/>
</dbReference>
<sequence length="515" mass="58723">MSKRFLNVEYNGLKAEIDVTDAERLGQVQLTIKTTFGNTFEKVDAPYLQPFQPLDSEKRHINKWKQVNSLPQNYFEEGRYRMQTNFSDIHERIPHLSSIKWKFPKIEILSNSFQYMYRYLPKSNDLVLSVAEQVNYRKLEKAVKYRPANILEICTNRKMNCLSLSKILAENSRLTHLNLYCEVDKSVPKILADIIPHTPIQILEYACSFMTDDLMKDLFEALPKSSIKQLSLGGNYLTDISILSRVLKDTNITFLKLDDNRIDEAGIKNLSKGLIGSKVKHLDLENNPMDDICDILDVLPLIELESLCDDGDDVSQELLIRNLPKSNLKELRFGFVSEYIKDFLIASSQSKLDSVAIYSEDPDECCAEIQDSIQFVNFKKLLIDDITLDGLYHLAALIHTNLESLDLGNSNIEDEGMQCLAFFLPQTKIKYLFVNDCGFGDSGMAYVAACWNKTLLVHLEMRSALATNSGVQLALLGLQFCNGFLRYLDISLAQNVDLPLAKSMARKYPQIEIIF</sequence>
<proteinExistence type="predicted"/>
<evidence type="ECO:0000313" key="2">
    <source>
        <dbReference type="Proteomes" id="UP001210925"/>
    </source>
</evidence>
<dbReference type="InterPro" id="IPR001611">
    <property type="entry name" value="Leu-rich_rpt"/>
</dbReference>
<comment type="caution">
    <text evidence="1">The sequence shown here is derived from an EMBL/GenBank/DDBJ whole genome shotgun (WGS) entry which is preliminary data.</text>
</comment>
<accession>A0AAD5Y2S3</accession>
<dbReference type="PANTHER" id="PTHR24112">
    <property type="entry name" value="LEUCINE-RICH REPEAT, ISOFORM F-RELATED"/>
    <property type="match status" value="1"/>
</dbReference>
<dbReference type="Pfam" id="PF13516">
    <property type="entry name" value="LRR_6"/>
    <property type="match status" value="1"/>
</dbReference>
<dbReference type="InterPro" id="IPR032675">
    <property type="entry name" value="LRR_dom_sf"/>
</dbReference>
<keyword evidence="2" id="KW-1185">Reference proteome</keyword>
<reference evidence="1" key="1">
    <citation type="submission" date="2020-05" db="EMBL/GenBank/DDBJ databases">
        <title>Phylogenomic resolution of chytrid fungi.</title>
        <authorList>
            <person name="Stajich J.E."/>
            <person name="Amses K."/>
            <person name="Simmons R."/>
            <person name="Seto K."/>
            <person name="Myers J."/>
            <person name="Bonds A."/>
            <person name="Quandt C.A."/>
            <person name="Barry K."/>
            <person name="Liu P."/>
            <person name="Grigoriev I."/>
            <person name="Longcore J.E."/>
            <person name="James T.Y."/>
        </authorList>
    </citation>
    <scope>NUCLEOTIDE SEQUENCE</scope>
    <source>
        <strain evidence="1">PLAUS21</strain>
    </source>
</reference>
<evidence type="ECO:0000313" key="1">
    <source>
        <dbReference type="EMBL" id="KAJ3251912.1"/>
    </source>
</evidence>
<dbReference type="InterPro" id="IPR051279">
    <property type="entry name" value="PP1-Reg/Actin-Interact_Protein"/>
</dbReference>